<evidence type="ECO:0000313" key="2">
    <source>
        <dbReference type="Proteomes" id="UP000593572"/>
    </source>
</evidence>
<keyword evidence="2" id="KW-1185">Reference proteome</keyword>
<accession>A0A7J8M8G2</accession>
<organism evidence="1 2">
    <name type="scientific">Gossypium lobatum</name>
    <dbReference type="NCBI Taxonomy" id="34289"/>
    <lineage>
        <taxon>Eukaryota</taxon>
        <taxon>Viridiplantae</taxon>
        <taxon>Streptophyta</taxon>
        <taxon>Embryophyta</taxon>
        <taxon>Tracheophyta</taxon>
        <taxon>Spermatophyta</taxon>
        <taxon>Magnoliopsida</taxon>
        <taxon>eudicotyledons</taxon>
        <taxon>Gunneridae</taxon>
        <taxon>Pentapetalae</taxon>
        <taxon>rosids</taxon>
        <taxon>malvids</taxon>
        <taxon>Malvales</taxon>
        <taxon>Malvaceae</taxon>
        <taxon>Malvoideae</taxon>
        <taxon>Gossypium</taxon>
    </lineage>
</organism>
<dbReference type="Proteomes" id="UP000593572">
    <property type="component" value="Unassembled WGS sequence"/>
</dbReference>
<dbReference type="EMBL" id="JABEZX010000007">
    <property type="protein sequence ID" value="MBA0560998.1"/>
    <property type="molecule type" value="Genomic_DNA"/>
</dbReference>
<protein>
    <submittedName>
        <fullName evidence="1">Uncharacterized protein</fullName>
    </submittedName>
</protein>
<comment type="caution">
    <text evidence="1">The sequence shown here is derived from an EMBL/GenBank/DDBJ whole genome shotgun (WGS) entry which is preliminary data.</text>
</comment>
<reference evidence="1 2" key="1">
    <citation type="journal article" date="2019" name="Genome Biol. Evol.">
        <title>Insights into the evolution of the New World diploid cottons (Gossypium, subgenus Houzingenia) based on genome sequencing.</title>
        <authorList>
            <person name="Grover C.E."/>
            <person name="Arick M.A. 2nd"/>
            <person name="Thrash A."/>
            <person name="Conover J.L."/>
            <person name="Sanders W.S."/>
            <person name="Peterson D.G."/>
            <person name="Frelichowski J.E."/>
            <person name="Scheffler J.A."/>
            <person name="Scheffler B.E."/>
            <person name="Wendel J.F."/>
        </authorList>
    </citation>
    <scope>NUCLEOTIDE SEQUENCE [LARGE SCALE GENOMIC DNA]</scope>
    <source>
        <strain evidence="1">157</strain>
        <tissue evidence="1">Leaf</tissue>
    </source>
</reference>
<dbReference type="AlphaFoldDB" id="A0A7J8M8G2"/>
<name>A0A7J8M8G2_9ROSI</name>
<gene>
    <name evidence="1" type="ORF">Golob_017860</name>
</gene>
<sequence>MNFKEGKYSSRPHIAEKLIEFPDADLTKKQIQQFVGLKMEDLLMQNFITTPLSKKSLQLRKVFQKLNSI</sequence>
<evidence type="ECO:0000313" key="1">
    <source>
        <dbReference type="EMBL" id="MBA0560998.1"/>
    </source>
</evidence>
<proteinExistence type="predicted"/>